<organism evidence="3 4">
    <name type="scientific">Deinandra increscens subsp. villosa</name>
    <dbReference type="NCBI Taxonomy" id="3103831"/>
    <lineage>
        <taxon>Eukaryota</taxon>
        <taxon>Viridiplantae</taxon>
        <taxon>Streptophyta</taxon>
        <taxon>Embryophyta</taxon>
        <taxon>Tracheophyta</taxon>
        <taxon>Spermatophyta</taxon>
        <taxon>Magnoliopsida</taxon>
        <taxon>eudicotyledons</taxon>
        <taxon>Gunneridae</taxon>
        <taxon>Pentapetalae</taxon>
        <taxon>asterids</taxon>
        <taxon>campanulids</taxon>
        <taxon>Asterales</taxon>
        <taxon>Asteraceae</taxon>
        <taxon>Asteroideae</taxon>
        <taxon>Heliantheae alliance</taxon>
        <taxon>Madieae</taxon>
        <taxon>Madiinae</taxon>
        <taxon>Deinandra</taxon>
    </lineage>
</organism>
<feature type="domain" description="Reverse transcriptase Ty1/copia-type" evidence="2">
    <location>
        <begin position="134"/>
        <end position="376"/>
    </location>
</feature>
<name>A0AAP0C4S7_9ASTR</name>
<feature type="compositionally biased region" description="Low complexity" evidence="1">
    <location>
        <begin position="29"/>
        <end position="50"/>
    </location>
</feature>
<comment type="caution">
    <text evidence="3">The sequence shown here is derived from an EMBL/GenBank/DDBJ whole genome shotgun (WGS) entry which is preliminary data.</text>
</comment>
<feature type="region of interest" description="Disordered" evidence="1">
    <location>
        <begin position="1"/>
        <end position="74"/>
    </location>
</feature>
<proteinExistence type="predicted"/>
<reference evidence="3 4" key="1">
    <citation type="submission" date="2024-04" db="EMBL/GenBank/DDBJ databases">
        <title>The reference genome of an endangered Asteraceae, Deinandra increscens subsp. villosa, native to the Central Coast of California.</title>
        <authorList>
            <person name="Guilliams M."/>
            <person name="Hasenstab-Lehman K."/>
            <person name="Meyer R."/>
            <person name="Mcevoy S."/>
        </authorList>
    </citation>
    <scope>NUCLEOTIDE SEQUENCE [LARGE SCALE GENOMIC DNA]</scope>
    <source>
        <tissue evidence="3">Leaf</tissue>
    </source>
</reference>
<dbReference type="Proteomes" id="UP001408789">
    <property type="component" value="Unassembled WGS sequence"/>
</dbReference>
<dbReference type="PANTHER" id="PTHR11439:SF455">
    <property type="entry name" value="RLK (RECEPTOR-LIKE PROTEIN KINASE) 8, PUTATIVE-RELATED"/>
    <property type="match status" value="1"/>
</dbReference>
<dbReference type="AlphaFoldDB" id="A0AAP0C4S7"/>
<dbReference type="SUPFAM" id="SSF56672">
    <property type="entry name" value="DNA/RNA polymerases"/>
    <property type="match status" value="1"/>
</dbReference>
<evidence type="ECO:0000313" key="4">
    <source>
        <dbReference type="Proteomes" id="UP001408789"/>
    </source>
</evidence>
<sequence length="568" mass="64059">MDSPQIVHPIPQPHDQTPSPTITPPSSPHIPSSPSNSDSSQPSNSDTDTPPSTPHHPSPPTTPPPPPLPTHPMMTRAKAGIFKPRHRANLSSLTNIPIHCALLASKDPKTISTAIKDPKWVQAMQKELHALHANNTWTLVPRPLNRNVVGSKWLFRTKYHSDGTIERHKARLVAQGYSQTPGIDYSHTFSPVVKASTVRIILSLSVLNGWNLHQLDVNNAFLHGHLRECVYIEQPPGFHDTRFPDHVCKLNRALYGLKQAPRAWFQRLSNFLLKNEFQCSKADTSLFIFKKGSCIMYLLVYVDDLILTGNHEESIKKFVDCLHKEFAIKDLGSLSYFLGLEVSYTNKGLFLCQAKYAKEILERANMIDAKPVTTPLSTNISFTSKGYAYPDPSRYRSIVGALQYLTITRPDISYAVNQVSQFLQSPTKDHYQEVKRILRYIKGTMTFGLMFSKPNKSSLIGYSDADWARCLETRRSTYGYSIFLGGNLVSWSAKKQPTVARSSCESEYRAMANTAAEIIWITHLLQELYALPDSRPTILCDNKSALFLTQNPISHKRVKHIEIDYHFI</sequence>
<protein>
    <recommendedName>
        <fullName evidence="2">Reverse transcriptase Ty1/copia-type domain-containing protein</fullName>
    </recommendedName>
</protein>
<feature type="compositionally biased region" description="Pro residues" evidence="1">
    <location>
        <begin position="51"/>
        <end position="70"/>
    </location>
</feature>
<dbReference type="CDD" id="cd09272">
    <property type="entry name" value="RNase_HI_RT_Ty1"/>
    <property type="match status" value="1"/>
</dbReference>
<gene>
    <name evidence="3" type="ORF">SSX86_030987</name>
</gene>
<keyword evidence="4" id="KW-1185">Reference proteome</keyword>
<dbReference type="PANTHER" id="PTHR11439">
    <property type="entry name" value="GAG-POL-RELATED RETROTRANSPOSON"/>
    <property type="match status" value="1"/>
</dbReference>
<evidence type="ECO:0000259" key="2">
    <source>
        <dbReference type="Pfam" id="PF07727"/>
    </source>
</evidence>
<accession>A0AAP0C4S7</accession>
<dbReference type="Pfam" id="PF07727">
    <property type="entry name" value="RVT_2"/>
    <property type="match status" value="1"/>
</dbReference>
<dbReference type="InterPro" id="IPR013103">
    <property type="entry name" value="RVT_2"/>
</dbReference>
<evidence type="ECO:0000313" key="3">
    <source>
        <dbReference type="EMBL" id="KAK9050044.1"/>
    </source>
</evidence>
<dbReference type="InterPro" id="IPR043502">
    <property type="entry name" value="DNA/RNA_pol_sf"/>
</dbReference>
<evidence type="ECO:0000256" key="1">
    <source>
        <dbReference type="SAM" id="MobiDB-lite"/>
    </source>
</evidence>
<dbReference type="EMBL" id="JBCNJP010003629">
    <property type="protein sequence ID" value="KAK9050044.1"/>
    <property type="molecule type" value="Genomic_DNA"/>
</dbReference>